<keyword evidence="4" id="KW-1185">Reference proteome</keyword>
<dbReference type="SUPFAM" id="SSF56024">
    <property type="entry name" value="Phospholipase D/nuclease"/>
    <property type="match status" value="2"/>
</dbReference>
<gene>
    <name evidence="3" type="ORF">B1806_01855</name>
</gene>
<feature type="domain" description="PLD phosphodiesterase" evidence="2">
    <location>
        <begin position="461"/>
        <end position="488"/>
    </location>
</feature>
<dbReference type="InterPro" id="IPR025202">
    <property type="entry name" value="PLD-like_dom"/>
</dbReference>
<name>A0A4S3KSF4_9GAMM</name>
<dbReference type="CDD" id="cd09111">
    <property type="entry name" value="PLDc_ymdC_like_1"/>
    <property type="match status" value="1"/>
</dbReference>
<dbReference type="Gene3D" id="3.30.870.10">
    <property type="entry name" value="Endonuclease Chain A"/>
    <property type="match status" value="2"/>
</dbReference>
<feature type="domain" description="PLD phosphodiesterase" evidence="2">
    <location>
        <begin position="187"/>
        <end position="214"/>
    </location>
</feature>
<dbReference type="STRING" id="993689.GCA_002077135_00818"/>
<dbReference type="GO" id="GO:0032049">
    <property type="term" value="P:cardiolipin biosynthetic process"/>
    <property type="evidence" value="ECO:0007669"/>
    <property type="project" value="UniProtKB-ARBA"/>
</dbReference>
<feature type="signal peptide" evidence="1">
    <location>
        <begin position="1"/>
        <end position="22"/>
    </location>
</feature>
<proteinExistence type="predicted"/>
<dbReference type="AlphaFoldDB" id="A0A4S3KSF4"/>
<dbReference type="SMART" id="SM00155">
    <property type="entry name" value="PLDc"/>
    <property type="match status" value="2"/>
</dbReference>
<accession>A0A4S3KSF4</accession>
<evidence type="ECO:0000313" key="4">
    <source>
        <dbReference type="Proteomes" id="UP000307749"/>
    </source>
</evidence>
<protein>
    <submittedName>
        <fullName evidence="3">Phospholipase</fullName>
    </submittedName>
</protein>
<sequence>MSLLRALLLPALLALLAGCAVSRQDVRAARVVMTQSHALYAPPPCAAPDHCAAPSSLLELARANDRASTATAARNSAILLDDPDAALAARLNLIAGARYSIDVQTYLWSFDDVGNLMLDALLRAAQRGVTVRILADQLFSFSNVGTLAALARSSPHLHIRLYNPTFDEAHTQPLQWAAGIVCCYFRFNQRMHDKLLLVDGRVGIVGGRNYENRYFGWDPSLDYLDRDVLLAGPVARIMRRSFDVFWHNPRALPLPRLRDVNQSLRVTSAEGPPWTPPPWQDAARVAAIERDAADPAWMARHVLAHAMPVGAVEYYSDLPAKTGDPGLRSADKLTQHLMDVVGGAQHELLMQTPYLVLSDHAYDLLRRLHRERLALRMTVSTNSLASTDAFAVYAISYKHRKRYIKRLGLQVYELMPRPSAEMSTQALGADIPAAAVASSAPERAPVLSVFDYPAPLLTPGPRISLHAKSYVIDGRIAVIGSHNFDPRSDHYNTENGVIIDDAAFAQALRASILRATHPDNAWVVARRDNPPLLGPISRVLGDISAALPIFDFWPFRYATDWQKKPDCPPLLPSDPRFRQCYEPVGDFPEVNLSGKAIYTRIITAFGVSFSGIM</sequence>
<evidence type="ECO:0000256" key="1">
    <source>
        <dbReference type="SAM" id="SignalP"/>
    </source>
</evidence>
<dbReference type="CDD" id="cd09113">
    <property type="entry name" value="PLDc_ymdC_like_2"/>
    <property type="match status" value="1"/>
</dbReference>
<dbReference type="GO" id="GO:0030572">
    <property type="term" value="F:phosphatidyltransferase activity"/>
    <property type="evidence" value="ECO:0007669"/>
    <property type="project" value="UniProtKB-ARBA"/>
</dbReference>
<feature type="chain" id="PRO_5020430977" evidence="1">
    <location>
        <begin position="23"/>
        <end position="613"/>
    </location>
</feature>
<keyword evidence="1" id="KW-0732">Signal</keyword>
<dbReference type="EMBL" id="MWQO01000006">
    <property type="protein sequence ID" value="THD11896.1"/>
    <property type="molecule type" value="Genomic_DNA"/>
</dbReference>
<dbReference type="PROSITE" id="PS50035">
    <property type="entry name" value="PLD"/>
    <property type="match status" value="2"/>
</dbReference>
<evidence type="ECO:0000259" key="2">
    <source>
        <dbReference type="PROSITE" id="PS50035"/>
    </source>
</evidence>
<dbReference type="PANTHER" id="PTHR21248">
    <property type="entry name" value="CARDIOLIPIN SYNTHASE"/>
    <property type="match status" value="1"/>
</dbReference>
<dbReference type="Pfam" id="PF13091">
    <property type="entry name" value="PLDc_2"/>
    <property type="match status" value="2"/>
</dbReference>
<dbReference type="PROSITE" id="PS51257">
    <property type="entry name" value="PROKAR_LIPOPROTEIN"/>
    <property type="match status" value="1"/>
</dbReference>
<dbReference type="Proteomes" id="UP000307749">
    <property type="component" value="Unassembled WGS sequence"/>
</dbReference>
<organism evidence="3 4">
    <name type="scientific">Metallibacterium scheffleri</name>
    <dbReference type="NCBI Taxonomy" id="993689"/>
    <lineage>
        <taxon>Bacteria</taxon>
        <taxon>Pseudomonadati</taxon>
        <taxon>Pseudomonadota</taxon>
        <taxon>Gammaproteobacteria</taxon>
        <taxon>Lysobacterales</taxon>
        <taxon>Rhodanobacteraceae</taxon>
        <taxon>Metallibacterium</taxon>
    </lineage>
</organism>
<comment type="caution">
    <text evidence="3">The sequence shown here is derived from an EMBL/GenBank/DDBJ whole genome shotgun (WGS) entry which is preliminary data.</text>
</comment>
<evidence type="ECO:0000313" key="3">
    <source>
        <dbReference type="EMBL" id="THD11896.1"/>
    </source>
</evidence>
<dbReference type="OrthoDB" id="9814092at2"/>
<dbReference type="PANTHER" id="PTHR21248:SF12">
    <property type="entry name" value="CARDIOLIPIN SYNTHASE C"/>
    <property type="match status" value="1"/>
</dbReference>
<reference evidence="3 4" key="1">
    <citation type="submission" date="2017-02" db="EMBL/GenBank/DDBJ databases">
        <title>Whole genome sequencing of Metallibacterium scheffleri DSM 24874 (T).</title>
        <authorList>
            <person name="Kumar S."/>
            <person name="Patil P."/>
            <person name="Patil P.B."/>
        </authorList>
    </citation>
    <scope>NUCLEOTIDE SEQUENCE [LARGE SCALE GENOMIC DNA]</scope>
    <source>
        <strain evidence="3 4">DSM 24874</strain>
    </source>
</reference>
<dbReference type="InterPro" id="IPR001736">
    <property type="entry name" value="PLipase_D/transphosphatidylase"/>
</dbReference>